<evidence type="ECO:0000313" key="2">
    <source>
        <dbReference type="Proteomes" id="UP000195386"/>
    </source>
</evidence>
<proteinExistence type="predicted"/>
<comment type="caution">
    <text evidence="1">The sequence shown here is derived from an EMBL/GenBank/DDBJ whole genome shotgun (WGS) entry which is preliminary data.</text>
</comment>
<dbReference type="AlphaFoldDB" id="A0A1Y3YT00"/>
<protein>
    <submittedName>
        <fullName evidence="1">Uncharacterized protein</fullName>
    </submittedName>
</protein>
<organism evidence="1 2">
    <name type="scientific">Bacteroides clarus</name>
    <dbReference type="NCBI Taxonomy" id="626929"/>
    <lineage>
        <taxon>Bacteria</taxon>
        <taxon>Pseudomonadati</taxon>
        <taxon>Bacteroidota</taxon>
        <taxon>Bacteroidia</taxon>
        <taxon>Bacteroidales</taxon>
        <taxon>Bacteroidaceae</taxon>
        <taxon>Bacteroides</taxon>
    </lineage>
</organism>
<evidence type="ECO:0000313" key="1">
    <source>
        <dbReference type="EMBL" id="OUO00472.1"/>
    </source>
</evidence>
<name>A0A1Y3YT00_9BACE</name>
<dbReference type="Proteomes" id="UP000195386">
    <property type="component" value="Unassembled WGS sequence"/>
</dbReference>
<reference evidence="2" key="1">
    <citation type="submission" date="2017-04" db="EMBL/GenBank/DDBJ databases">
        <title>Function of individual gut microbiota members based on whole genome sequencing of pure cultures obtained from chicken caecum.</title>
        <authorList>
            <person name="Medvecky M."/>
            <person name="Cejkova D."/>
            <person name="Polansky O."/>
            <person name="Karasova D."/>
            <person name="Kubasova T."/>
            <person name="Cizek A."/>
            <person name="Rychlik I."/>
        </authorList>
    </citation>
    <scope>NUCLEOTIDE SEQUENCE [LARGE SCALE GENOMIC DNA]</scope>
    <source>
        <strain evidence="2">An43</strain>
    </source>
</reference>
<dbReference type="EMBL" id="NFII01000011">
    <property type="protein sequence ID" value="OUO00472.1"/>
    <property type="molecule type" value="Genomic_DNA"/>
</dbReference>
<sequence>MNRNEYRERCKHYSPYSGQCYKKSFISGIANNVHVNMRCDGKCPRMSNYDKRHTVLTDKQ</sequence>
<accession>A0A1Y3YT00</accession>
<gene>
    <name evidence="1" type="ORF">B5F97_12100</name>
</gene>